<dbReference type="STRING" id="598659.NAMH_0448"/>
<evidence type="ECO:0000259" key="7">
    <source>
        <dbReference type="Pfam" id="PF01880"/>
    </source>
</evidence>
<dbReference type="GO" id="GO:0005506">
    <property type="term" value="F:iron ion binding"/>
    <property type="evidence" value="ECO:0007669"/>
    <property type="project" value="InterPro"/>
</dbReference>
<dbReference type="PANTHER" id="PTHR36541:SF1">
    <property type="entry name" value="SUPEROXIDE REDUCTASE-RELATED"/>
    <property type="match status" value="1"/>
</dbReference>
<keyword evidence="4" id="KW-0249">Electron transport</keyword>
<evidence type="ECO:0000256" key="5">
    <source>
        <dbReference type="ARBA" id="ARBA00023004"/>
    </source>
</evidence>
<dbReference type="Gene3D" id="2.60.40.730">
    <property type="entry name" value="SOR catalytic domain"/>
    <property type="match status" value="1"/>
</dbReference>
<evidence type="ECO:0000256" key="4">
    <source>
        <dbReference type="ARBA" id="ARBA00022982"/>
    </source>
</evidence>
<feature type="signal peptide" evidence="6">
    <location>
        <begin position="1"/>
        <end position="24"/>
    </location>
</feature>
<keyword evidence="9" id="KW-1185">Reference proteome</keyword>
<dbReference type="EMBL" id="CP001279">
    <property type="protein sequence ID" value="ACM92244.1"/>
    <property type="molecule type" value="Genomic_DNA"/>
</dbReference>
<feature type="chain" id="PRO_5002886155" evidence="6">
    <location>
        <begin position="25"/>
        <end position="154"/>
    </location>
</feature>
<dbReference type="InterPro" id="IPR002742">
    <property type="entry name" value="Desulfoferrodoxin_Fe-bd_dom"/>
</dbReference>
<name>B9L8A8_NAUPA</name>
<dbReference type="InterPro" id="IPR036073">
    <property type="entry name" value="Desulfoferrodoxin_Fe-bd_dom_sf"/>
</dbReference>
<reference evidence="8 9" key="1">
    <citation type="journal article" date="2009" name="PLoS Genet.">
        <title>Adaptations to submarine hydrothermal environments exemplified by the genome of Nautilia profundicola.</title>
        <authorList>
            <person name="Campbell B.J."/>
            <person name="Smith J.L."/>
            <person name="Hanson T.E."/>
            <person name="Klotz M.G."/>
            <person name="Stein L.Y."/>
            <person name="Lee C.K."/>
            <person name="Wu D."/>
            <person name="Robinson J.M."/>
            <person name="Khouri H.M."/>
            <person name="Eisen J.A."/>
            <person name="Cary S.C."/>
        </authorList>
    </citation>
    <scope>NUCLEOTIDE SEQUENCE [LARGE SCALE GENOMIC DNA]</scope>
    <source>
        <strain evidence="9">ATCC BAA-1463 / DSM 18972 / AmH</strain>
    </source>
</reference>
<dbReference type="PANTHER" id="PTHR36541">
    <property type="entry name" value="SUPEROXIDE REDUCTASE-RELATED"/>
    <property type="match status" value="1"/>
</dbReference>
<evidence type="ECO:0000256" key="2">
    <source>
        <dbReference type="ARBA" id="ARBA00022448"/>
    </source>
</evidence>
<evidence type="ECO:0000256" key="6">
    <source>
        <dbReference type="SAM" id="SignalP"/>
    </source>
</evidence>
<keyword evidence="2" id="KW-0813">Transport</keyword>
<dbReference type="eggNOG" id="COG2033">
    <property type="taxonomic scope" value="Bacteria"/>
</dbReference>
<evidence type="ECO:0000313" key="8">
    <source>
        <dbReference type="EMBL" id="ACM92244.1"/>
    </source>
</evidence>
<sequence length="154" mass="17306">MKRREALKIGALGLMAAAVTPVMASKNENDEVNPYGKYREKIYNRNRYTKDAKNPTKGELKHTPEIKIGKKDAKGYTLVEITIGQEGIIHPSSEAHWIDFIELDADAKLVARTLFEPGKAMGYVAYKVKLDGVKKLTAREGCNKHGIWEYTINL</sequence>
<evidence type="ECO:0000313" key="9">
    <source>
        <dbReference type="Proteomes" id="UP000000448"/>
    </source>
</evidence>
<keyword evidence="5" id="KW-0408">Iron</keyword>
<keyword evidence="6" id="KW-0732">Signal</keyword>
<protein>
    <submittedName>
        <fullName evidence="8">Desulfoferrodoxin</fullName>
    </submittedName>
</protein>
<dbReference type="AlphaFoldDB" id="B9L8A8"/>
<gene>
    <name evidence="8" type="ordered locus">NAMH_0448</name>
</gene>
<organism evidence="8 9">
    <name type="scientific">Nautilia profundicola (strain ATCC BAA-1463 / DSM 18972 / AmH)</name>
    <dbReference type="NCBI Taxonomy" id="598659"/>
    <lineage>
        <taxon>Bacteria</taxon>
        <taxon>Pseudomonadati</taxon>
        <taxon>Campylobacterota</taxon>
        <taxon>Epsilonproteobacteria</taxon>
        <taxon>Nautiliales</taxon>
        <taxon>Nautiliaceae</taxon>
        <taxon>Nautilia</taxon>
    </lineage>
</organism>
<dbReference type="SUPFAM" id="SSF49367">
    <property type="entry name" value="Superoxide reductase-like"/>
    <property type="match status" value="1"/>
</dbReference>
<evidence type="ECO:0000256" key="3">
    <source>
        <dbReference type="ARBA" id="ARBA00022723"/>
    </source>
</evidence>
<dbReference type="OrthoDB" id="9814936at2"/>
<comment type="similarity">
    <text evidence="1">Belongs to the desulfoferrodoxin family.</text>
</comment>
<dbReference type="InterPro" id="IPR051233">
    <property type="entry name" value="Desulfoferrodoxin_SOR"/>
</dbReference>
<dbReference type="Proteomes" id="UP000000448">
    <property type="component" value="Chromosome"/>
</dbReference>
<keyword evidence="3" id="KW-0479">Metal-binding</keyword>
<dbReference type="RefSeq" id="WP_012663616.1">
    <property type="nucleotide sequence ID" value="NC_012115.1"/>
</dbReference>
<proteinExistence type="inferred from homology"/>
<dbReference type="Pfam" id="PF01880">
    <property type="entry name" value="Desulfoferrodox"/>
    <property type="match status" value="1"/>
</dbReference>
<dbReference type="HOGENOM" id="CLU_118960_2_0_7"/>
<feature type="domain" description="Desulfoferrodoxin ferrous iron-binding" evidence="7">
    <location>
        <begin position="58"/>
        <end position="150"/>
    </location>
</feature>
<evidence type="ECO:0000256" key="1">
    <source>
        <dbReference type="ARBA" id="ARBA00005941"/>
    </source>
</evidence>
<dbReference type="KEGG" id="nam:NAMH_0448"/>
<accession>B9L8A8</accession>
<dbReference type="GO" id="GO:0016491">
    <property type="term" value="F:oxidoreductase activity"/>
    <property type="evidence" value="ECO:0007669"/>
    <property type="project" value="InterPro"/>
</dbReference>